<evidence type="ECO:0000313" key="1">
    <source>
        <dbReference type="EMBL" id="APT46595.1"/>
    </source>
</evidence>
<dbReference type="Gene3D" id="3.90.580.10">
    <property type="entry name" value="Zinc finger, CHC2-type domain"/>
    <property type="match status" value="1"/>
</dbReference>
<dbReference type="GO" id="GO:0005737">
    <property type="term" value="C:cytoplasm"/>
    <property type="evidence" value="ECO:0007669"/>
    <property type="project" value="TreeGrafter"/>
</dbReference>
<dbReference type="EMBL" id="CP015607">
    <property type="protein sequence ID" value="APT46595.1"/>
    <property type="molecule type" value="Genomic_DNA"/>
</dbReference>
<dbReference type="InterPro" id="IPR050219">
    <property type="entry name" value="DnaG_primase"/>
</dbReference>
<proteinExistence type="predicted"/>
<name>A0A1L6ZJ84_BACIA</name>
<dbReference type="Gene3D" id="3.40.1360.10">
    <property type="match status" value="1"/>
</dbReference>
<dbReference type="Pfam" id="PF13155">
    <property type="entry name" value="Toprim_2"/>
    <property type="match status" value="1"/>
</dbReference>
<dbReference type="GO" id="GO:0006269">
    <property type="term" value="P:DNA replication, synthesis of primer"/>
    <property type="evidence" value="ECO:0007669"/>
    <property type="project" value="TreeGrafter"/>
</dbReference>
<sequence length="317" mass="36924">MAVLINEQELEVDIAEELEPYIDSFPKYRTRGNKLQSCSPFREENKPSFAVNLEDGTWIDSGAYDEDWRKGNFIKLLSFLMGVTYDEAKDYLLEKYRTIYSDMDNFKLDIWLPELDKPYRTVSKDELDPYLYRNPYLSNRGITEKVQRAFKIGYDIEKQAIVFCWFDKDGQIINLKFRSINDKRFWYLEDGQPIKQHIYGLHFIIKGNVKRAYAVESETDALYLWSHGIPAIAFGSASMSNAQEKLLINSPIEELVIATDNDNAGYRFRKDLERRLMGVLDLYLLPIPYGLKDVNDISPNIIKEVTGTVERLVPSFL</sequence>
<reference evidence="1 2" key="1">
    <citation type="submission" date="2016-05" db="EMBL/GenBank/DDBJ databases">
        <title>Complete Genome and Methylome Analysis of Psychrotrophic Bacterial Isolates from Antarctic Lake Untersee.</title>
        <authorList>
            <person name="Fomenkov A."/>
            <person name="Akimov V.N."/>
            <person name="Vasilyeva L.V."/>
            <person name="Andersen D."/>
            <person name="Vincze T."/>
            <person name="Roberts R.J."/>
        </authorList>
    </citation>
    <scope>NUCLEOTIDE SEQUENCE [LARGE SCALE GENOMIC DNA]</scope>
    <source>
        <strain evidence="1 2">U14-5</strain>
    </source>
</reference>
<organism evidence="1 2">
    <name type="scientific">Bacillus safensis</name>
    <dbReference type="NCBI Taxonomy" id="561879"/>
    <lineage>
        <taxon>Bacteria</taxon>
        <taxon>Bacillati</taxon>
        <taxon>Bacillota</taxon>
        <taxon>Bacilli</taxon>
        <taxon>Bacillales</taxon>
        <taxon>Bacillaceae</taxon>
        <taxon>Bacillus</taxon>
    </lineage>
</organism>
<dbReference type="RefSeq" id="WP_075622671.1">
    <property type="nucleotide sequence ID" value="NZ_CP015607.1"/>
</dbReference>
<dbReference type="GO" id="GO:0008270">
    <property type="term" value="F:zinc ion binding"/>
    <property type="evidence" value="ECO:0007669"/>
    <property type="project" value="InterPro"/>
</dbReference>
<dbReference type="InterPro" id="IPR036977">
    <property type="entry name" value="DNA_primase_Znf_CHC2"/>
</dbReference>
<gene>
    <name evidence="1" type="ORF">BSA145_12495</name>
</gene>
<dbReference type="PANTHER" id="PTHR30313:SF2">
    <property type="entry name" value="DNA PRIMASE"/>
    <property type="match status" value="1"/>
</dbReference>
<dbReference type="SUPFAM" id="SSF56731">
    <property type="entry name" value="DNA primase core"/>
    <property type="match status" value="1"/>
</dbReference>
<dbReference type="AlphaFoldDB" id="A0A1L6ZJ84"/>
<evidence type="ECO:0000313" key="2">
    <source>
        <dbReference type="Proteomes" id="UP000185426"/>
    </source>
</evidence>
<protein>
    <submittedName>
        <fullName evidence="1">DNA primase</fullName>
    </submittedName>
</protein>
<accession>A0A1L6ZJ84</accession>
<dbReference type="GO" id="GO:0003677">
    <property type="term" value="F:DNA binding"/>
    <property type="evidence" value="ECO:0007669"/>
    <property type="project" value="InterPro"/>
</dbReference>
<dbReference type="SUPFAM" id="SSF57783">
    <property type="entry name" value="Zinc beta-ribbon"/>
    <property type="match status" value="1"/>
</dbReference>
<dbReference type="PANTHER" id="PTHR30313">
    <property type="entry name" value="DNA PRIMASE"/>
    <property type="match status" value="1"/>
</dbReference>
<dbReference type="Proteomes" id="UP000185426">
    <property type="component" value="Chromosome"/>
</dbReference>